<organism evidence="3 4">
    <name type="scientific">Hydrobacter penzbergensis</name>
    <dbReference type="NCBI Taxonomy" id="1235997"/>
    <lineage>
        <taxon>Bacteria</taxon>
        <taxon>Pseudomonadati</taxon>
        <taxon>Bacteroidota</taxon>
        <taxon>Chitinophagia</taxon>
        <taxon>Chitinophagales</taxon>
        <taxon>Chitinophagaceae</taxon>
        <taxon>Hydrobacter</taxon>
    </lineage>
</organism>
<evidence type="ECO:0000256" key="1">
    <source>
        <dbReference type="SAM" id="SignalP"/>
    </source>
</evidence>
<evidence type="ECO:0000313" key="4">
    <source>
        <dbReference type="Proteomes" id="UP000198711"/>
    </source>
</evidence>
<keyword evidence="1" id="KW-0732">Signal</keyword>
<feature type="signal peptide" evidence="1">
    <location>
        <begin position="1"/>
        <end position="20"/>
    </location>
</feature>
<dbReference type="Gene3D" id="2.160.20.120">
    <property type="match status" value="1"/>
</dbReference>
<comment type="caution">
    <text evidence="3">The sequence shown here is derived from an EMBL/GenBank/DDBJ whole genome shotgun (WGS) entry which is preliminary data.</text>
</comment>
<dbReference type="AlphaFoldDB" id="A0A8X8LE81"/>
<evidence type="ECO:0000313" key="3">
    <source>
        <dbReference type="EMBL" id="SDW49112.1"/>
    </source>
</evidence>
<reference evidence="3 4" key="1">
    <citation type="submission" date="2016-10" db="EMBL/GenBank/DDBJ databases">
        <authorList>
            <person name="Varghese N."/>
            <person name="Submissions S."/>
        </authorList>
    </citation>
    <scope>NUCLEOTIDE SEQUENCE [LARGE SCALE GENOMIC DNA]</scope>
    <source>
        <strain evidence="3 4">DSM 25353</strain>
    </source>
</reference>
<dbReference type="EMBL" id="FNNO01000003">
    <property type="protein sequence ID" value="SDW49112.1"/>
    <property type="molecule type" value="Genomic_DNA"/>
</dbReference>
<dbReference type="Proteomes" id="UP000198711">
    <property type="component" value="Unassembled WGS sequence"/>
</dbReference>
<gene>
    <name evidence="3" type="ORF">SAMN05444410_103106</name>
</gene>
<evidence type="ECO:0000259" key="2">
    <source>
        <dbReference type="Pfam" id="PF10988"/>
    </source>
</evidence>
<dbReference type="Pfam" id="PF10988">
    <property type="entry name" value="DUF2807"/>
    <property type="match status" value="1"/>
</dbReference>
<proteinExistence type="predicted"/>
<feature type="domain" description="Putative auto-transporter adhesin head GIN" evidence="2">
    <location>
        <begin position="37"/>
        <end position="201"/>
    </location>
</feature>
<protein>
    <submittedName>
        <fullName evidence="3">Auto-transporter adhesin, head GIN domain</fullName>
    </submittedName>
</protein>
<dbReference type="InterPro" id="IPR021255">
    <property type="entry name" value="DUF2807"/>
</dbReference>
<accession>A0A8X8LE81</accession>
<feature type="chain" id="PRO_5036452671" evidence="1">
    <location>
        <begin position="21"/>
        <end position="219"/>
    </location>
</feature>
<keyword evidence="4" id="KW-1185">Reference proteome</keyword>
<dbReference type="RefSeq" id="WP_257574713.1">
    <property type="nucleotide sequence ID" value="NZ_FNNO01000003.1"/>
</dbReference>
<name>A0A8X8LE81_9BACT</name>
<sequence length="219" mass="23542">MKKIWIVVSLFVASLSGLRAQDVVYGENAEKREVKGFHAVETSSGIAVVLTKGNKEEIALTASDKEMLTRVKTEVVDGVLKISREDNWKFWEKWKNWKITVYVSYTRLDGVRASSGGSITSKNVDLSTLSARVGSGGHINLAGKVNELEVDGNSGGHFRGYDLSVVNCKASVSSGAGVQVTITKEITAKANSGGQIRYKGTGMIRDINVSSGGSVRRGD</sequence>